<evidence type="ECO:0000256" key="8">
    <source>
        <dbReference type="ARBA" id="ARBA00023128"/>
    </source>
</evidence>
<evidence type="ECO:0000256" key="13">
    <source>
        <dbReference type="ARBA" id="ARBA00035190"/>
    </source>
</evidence>
<keyword evidence="12" id="KW-0624">Polysaccharide degradation</keyword>
<comment type="similarity">
    <text evidence="3">Belongs to the mitochondrion-specific ribosomal protein mL46 family.</text>
</comment>
<evidence type="ECO:0000256" key="11">
    <source>
        <dbReference type="ARBA" id="ARBA00023295"/>
    </source>
</evidence>
<dbReference type="Gene3D" id="3.20.20.80">
    <property type="entry name" value="Glycosidases"/>
    <property type="match status" value="2"/>
</dbReference>
<keyword evidence="5" id="KW-0809">Transit peptide</keyword>
<dbReference type="GO" id="GO:0005762">
    <property type="term" value="C:mitochondrial large ribosomal subunit"/>
    <property type="evidence" value="ECO:0007669"/>
    <property type="project" value="TreeGrafter"/>
</dbReference>
<evidence type="ECO:0000256" key="6">
    <source>
        <dbReference type="ARBA" id="ARBA00022980"/>
    </source>
</evidence>
<dbReference type="Proteomes" id="UP000650833">
    <property type="component" value="Unassembled WGS sequence"/>
</dbReference>
<evidence type="ECO:0000256" key="3">
    <source>
        <dbReference type="ARBA" id="ARBA00009070"/>
    </source>
</evidence>
<evidence type="ECO:0000256" key="2">
    <source>
        <dbReference type="ARBA" id="ARBA00004173"/>
    </source>
</evidence>
<dbReference type="SUPFAM" id="SSF55811">
    <property type="entry name" value="Nudix"/>
    <property type="match status" value="1"/>
</dbReference>
<keyword evidence="8" id="KW-0496">Mitochondrion</keyword>
<keyword evidence="7" id="KW-0146">Chitin degradation</keyword>
<evidence type="ECO:0000256" key="1">
    <source>
        <dbReference type="ARBA" id="ARBA00000822"/>
    </source>
</evidence>
<evidence type="ECO:0000256" key="10">
    <source>
        <dbReference type="ARBA" id="ARBA00023277"/>
    </source>
</evidence>
<evidence type="ECO:0000256" key="16">
    <source>
        <dbReference type="SAM" id="SignalP"/>
    </source>
</evidence>
<reference evidence="18" key="1">
    <citation type="submission" date="2020-12" db="EMBL/GenBank/DDBJ databases">
        <title>Metabolic potential, ecology and presence of endohyphal bacteria is reflected in genomic diversity of Mucoromycotina.</title>
        <authorList>
            <person name="Muszewska A."/>
            <person name="Okrasinska A."/>
            <person name="Steczkiewicz K."/>
            <person name="Drgas O."/>
            <person name="Orlowska M."/>
            <person name="Perlinska-Lenart U."/>
            <person name="Aleksandrzak-Piekarczyk T."/>
            <person name="Szatraj K."/>
            <person name="Zielenkiewicz U."/>
            <person name="Pilsyk S."/>
            <person name="Malc E."/>
            <person name="Mieczkowski P."/>
            <person name="Kruszewska J.S."/>
            <person name="Biernat P."/>
            <person name="Pawlowska J."/>
        </authorList>
    </citation>
    <scope>NUCLEOTIDE SEQUENCE</scope>
    <source>
        <strain evidence="18">CBS 226.32</strain>
    </source>
</reference>
<evidence type="ECO:0000256" key="4">
    <source>
        <dbReference type="ARBA" id="ARBA00022801"/>
    </source>
</evidence>
<name>A0A8H7VC50_9FUNG</name>
<dbReference type="GO" id="GO:0000272">
    <property type="term" value="P:polysaccharide catabolic process"/>
    <property type="evidence" value="ECO:0007669"/>
    <property type="project" value="UniProtKB-KW"/>
</dbReference>
<dbReference type="SUPFAM" id="SSF51445">
    <property type="entry name" value="(Trans)glycosidases"/>
    <property type="match status" value="1"/>
</dbReference>
<sequence length="694" mass="77410">MFYLVLLLTTFIIVNVSCNQQNDSGKVIVGYWGYWESKLLPIDHIPWSQITHINYGFASVNEGAEPILTNEAQLIRMVGIAHQHNVKALLSIGGWLGSRSMSSMAATHKNRTMFVNKVVGWVLEYGLDGLDIDWEHPGKSAMECNTVDYANDADNYLVLLRQLRESLDNAFSTIHRAANNLNSTTSMKNGYKLLTAAVGTTPFFKNNVPIVDTSHYAHILDWIFVMMYDTYVGKSVIGPNAPLQTSVQAGASSQSFAQAWNAWTSAKMPANKIVMGLPFYGYGSKPKGDVMALKQLLVSAHTSRPKGDPDDDISTVSSCPGIKRRGYSGLWKWGSLYTSGVLLDAKTPGGQWIKNWDQESQTPWLYNPVTRHLISYDDPDSISIKVNFALCMNARGVGVWNLAYDAYNTEGQGELLAVINLQMSSSNIMTEACQKLIPVAEGLATASPLVIKNARIQASVILSRTPQITRDATPFEQAYFDYREKLERQESTATPTEFYFKKGSVAERRWKHEEQARAEAMKSNSTSLTNAVHQSQATWEKENEGLATTTKADKLNRSTKSDVENNKQSLDRCLQRTLYLVVKKSGSEPWQFPESAVDTSEYLHEAAERTLKEECGSALDTWFVGRQPIGIYKQASIKGQDNGLKTFFMKARVYAGQVNPSKQVDDFAWLTKEELSETLSPEYYKAVKDSLGDL</sequence>
<keyword evidence="6" id="KW-0689">Ribosomal protein</keyword>
<dbReference type="Pfam" id="PF00704">
    <property type="entry name" value="Glyco_hydro_18"/>
    <property type="match status" value="1"/>
</dbReference>
<dbReference type="InterPro" id="IPR029070">
    <property type="entry name" value="Chitinase_insertion_sf"/>
</dbReference>
<proteinExistence type="inferred from homology"/>
<keyword evidence="11 14" id="KW-0326">Glycosidase</keyword>
<comment type="catalytic activity">
    <reaction evidence="1">
        <text>Random endo-hydrolysis of N-acetyl-beta-D-glucosaminide (1-&gt;4)-beta-linkages in chitin and chitodextrins.</text>
        <dbReference type="EC" id="3.2.1.14"/>
    </reaction>
</comment>
<dbReference type="InterPro" id="IPR011583">
    <property type="entry name" value="Chitinase_II/V-like_cat"/>
</dbReference>
<dbReference type="GO" id="GO:0003735">
    <property type="term" value="F:structural constituent of ribosome"/>
    <property type="evidence" value="ECO:0007669"/>
    <property type="project" value="InterPro"/>
</dbReference>
<evidence type="ECO:0000313" key="18">
    <source>
        <dbReference type="EMBL" id="KAG2211073.1"/>
    </source>
</evidence>
<dbReference type="PROSITE" id="PS01095">
    <property type="entry name" value="GH18_1"/>
    <property type="match status" value="1"/>
</dbReference>
<dbReference type="OrthoDB" id="76388at2759"/>
<feature type="compositionally biased region" description="Basic and acidic residues" evidence="15">
    <location>
        <begin position="551"/>
        <end position="563"/>
    </location>
</feature>
<dbReference type="InterPro" id="IPR017853">
    <property type="entry name" value="GH"/>
</dbReference>
<dbReference type="InterPro" id="IPR033650">
    <property type="entry name" value="Ribosomal_mL46_NUDIX"/>
</dbReference>
<dbReference type="EMBL" id="JAEPRC010000072">
    <property type="protein sequence ID" value="KAG2211073.1"/>
    <property type="molecule type" value="Genomic_DNA"/>
</dbReference>
<keyword evidence="16" id="KW-0732">Signal</keyword>
<keyword evidence="9" id="KW-0687">Ribonucleoprotein</keyword>
<gene>
    <name evidence="18" type="ORF">INT46_008199</name>
</gene>
<evidence type="ECO:0000256" key="15">
    <source>
        <dbReference type="SAM" id="MobiDB-lite"/>
    </source>
</evidence>
<feature type="region of interest" description="Disordered" evidence="15">
    <location>
        <begin position="536"/>
        <end position="563"/>
    </location>
</feature>
<dbReference type="Pfam" id="PF11788">
    <property type="entry name" value="MRP-L46"/>
    <property type="match status" value="1"/>
</dbReference>
<keyword evidence="10" id="KW-0119">Carbohydrate metabolism</keyword>
<dbReference type="InterPro" id="IPR015797">
    <property type="entry name" value="NUDIX_hydrolase-like_dom_sf"/>
</dbReference>
<dbReference type="Gene3D" id="3.90.79.10">
    <property type="entry name" value="Nucleoside Triphosphate Pyrophosphohydrolase"/>
    <property type="match status" value="1"/>
</dbReference>
<dbReference type="GO" id="GO:0008061">
    <property type="term" value="F:chitin binding"/>
    <property type="evidence" value="ECO:0007669"/>
    <property type="project" value="InterPro"/>
</dbReference>
<evidence type="ECO:0000256" key="14">
    <source>
        <dbReference type="RuleBase" id="RU000489"/>
    </source>
</evidence>
<protein>
    <recommendedName>
        <fullName evidence="13">Large ribosomal subunit protein mL46</fullName>
    </recommendedName>
</protein>
<dbReference type="FunFam" id="3.90.79.10:FF:000018">
    <property type="entry name" value="39S ribosomal protein L46, mitochondrial"/>
    <property type="match status" value="1"/>
</dbReference>
<dbReference type="CDD" id="cd04661">
    <property type="entry name" value="NUDIX_MRP_L46"/>
    <property type="match status" value="1"/>
</dbReference>
<dbReference type="AlphaFoldDB" id="A0A8H7VC50"/>
<dbReference type="GO" id="GO:0008843">
    <property type="term" value="F:endochitinase activity"/>
    <property type="evidence" value="ECO:0007669"/>
    <property type="project" value="UniProtKB-EC"/>
</dbReference>
<evidence type="ECO:0000256" key="5">
    <source>
        <dbReference type="ARBA" id="ARBA00022946"/>
    </source>
</evidence>
<evidence type="ECO:0000259" key="17">
    <source>
        <dbReference type="PROSITE" id="PS51910"/>
    </source>
</evidence>
<dbReference type="PANTHER" id="PTHR13124">
    <property type="entry name" value="39S RIBOSOMAL PROTEIN L46, MITOCHONDRIAL PRECURSOR-RELATED"/>
    <property type="match status" value="1"/>
</dbReference>
<dbReference type="SMART" id="SM00636">
    <property type="entry name" value="Glyco_18"/>
    <property type="match status" value="1"/>
</dbReference>
<keyword evidence="19" id="KW-1185">Reference proteome</keyword>
<feature type="chain" id="PRO_5034478042" description="Large ribosomal subunit protein mL46" evidence="16">
    <location>
        <begin position="19"/>
        <end position="694"/>
    </location>
</feature>
<dbReference type="GO" id="GO:0005743">
    <property type="term" value="C:mitochondrial inner membrane"/>
    <property type="evidence" value="ECO:0007669"/>
    <property type="project" value="UniProtKB-ARBA"/>
</dbReference>
<evidence type="ECO:0000256" key="9">
    <source>
        <dbReference type="ARBA" id="ARBA00023274"/>
    </source>
</evidence>
<feature type="signal peptide" evidence="16">
    <location>
        <begin position="1"/>
        <end position="18"/>
    </location>
</feature>
<evidence type="ECO:0000256" key="7">
    <source>
        <dbReference type="ARBA" id="ARBA00023024"/>
    </source>
</evidence>
<organism evidence="18 19">
    <name type="scientific">Mucor plumbeus</name>
    <dbReference type="NCBI Taxonomy" id="97098"/>
    <lineage>
        <taxon>Eukaryota</taxon>
        <taxon>Fungi</taxon>
        <taxon>Fungi incertae sedis</taxon>
        <taxon>Mucoromycota</taxon>
        <taxon>Mucoromycotina</taxon>
        <taxon>Mucoromycetes</taxon>
        <taxon>Mucorales</taxon>
        <taxon>Mucorineae</taxon>
        <taxon>Mucoraceae</taxon>
        <taxon>Mucor</taxon>
    </lineage>
</organism>
<comment type="subcellular location">
    <subcellularLocation>
        <location evidence="2">Mitochondrion</location>
    </subcellularLocation>
</comment>
<dbReference type="InterPro" id="IPR040008">
    <property type="entry name" value="Ribosomal_mL46"/>
</dbReference>
<feature type="domain" description="GH18" evidence="17">
    <location>
        <begin position="26"/>
        <end position="426"/>
    </location>
</feature>
<dbReference type="GO" id="GO:0006032">
    <property type="term" value="P:chitin catabolic process"/>
    <property type="evidence" value="ECO:0007669"/>
    <property type="project" value="UniProtKB-KW"/>
</dbReference>
<evidence type="ECO:0000313" key="19">
    <source>
        <dbReference type="Proteomes" id="UP000650833"/>
    </source>
</evidence>
<dbReference type="PROSITE" id="PS51910">
    <property type="entry name" value="GH18_2"/>
    <property type="match status" value="1"/>
</dbReference>
<dbReference type="InterPro" id="IPR001579">
    <property type="entry name" value="Glyco_hydro_18_chit_AS"/>
</dbReference>
<dbReference type="PANTHER" id="PTHR13124:SF12">
    <property type="entry name" value="LARGE RIBOSOMAL SUBUNIT PROTEIN ML46"/>
    <property type="match status" value="1"/>
</dbReference>
<dbReference type="InterPro" id="IPR001223">
    <property type="entry name" value="Glyco_hydro18_cat"/>
</dbReference>
<dbReference type="InterPro" id="IPR021757">
    <property type="entry name" value="Ribosomal_mL46_N"/>
</dbReference>
<keyword evidence="4 14" id="KW-0378">Hydrolase</keyword>
<comment type="caution">
    <text evidence="18">The sequence shown here is derived from an EMBL/GenBank/DDBJ whole genome shotgun (WGS) entry which is preliminary data.</text>
</comment>
<dbReference type="SUPFAM" id="SSF54556">
    <property type="entry name" value="Chitinase insertion domain"/>
    <property type="match status" value="1"/>
</dbReference>
<evidence type="ECO:0000256" key="12">
    <source>
        <dbReference type="ARBA" id="ARBA00023326"/>
    </source>
</evidence>
<accession>A0A8H7VC50</accession>